<feature type="non-terminal residue" evidence="2">
    <location>
        <position position="1"/>
    </location>
</feature>
<accession>A0A392QFK1</accession>
<feature type="region of interest" description="Disordered" evidence="1">
    <location>
        <begin position="1"/>
        <end position="34"/>
    </location>
</feature>
<comment type="caution">
    <text evidence="2">The sequence shown here is derived from an EMBL/GenBank/DDBJ whole genome shotgun (WGS) entry which is preliminary data.</text>
</comment>
<evidence type="ECO:0000313" key="3">
    <source>
        <dbReference type="Proteomes" id="UP000265520"/>
    </source>
</evidence>
<organism evidence="2 3">
    <name type="scientific">Trifolium medium</name>
    <dbReference type="NCBI Taxonomy" id="97028"/>
    <lineage>
        <taxon>Eukaryota</taxon>
        <taxon>Viridiplantae</taxon>
        <taxon>Streptophyta</taxon>
        <taxon>Embryophyta</taxon>
        <taxon>Tracheophyta</taxon>
        <taxon>Spermatophyta</taxon>
        <taxon>Magnoliopsida</taxon>
        <taxon>eudicotyledons</taxon>
        <taxon>Gunneridae</taxon>
        <taxon>Pentapetalae</taxon>
        <taxon>rosids</taxon>
        <taxon>fabids</taxon>
        <taxon>Fabales</taxon>
        <taxon>Fabaceae</taxon>
        <taxon>Papilionoideae</taxon>
        <taxon>50 kb inversion clade</taxon>
        <taxon>NPAAA clade</taxon>
        <taxon>Hologalegina</taxon>
        <taxon>IRL clade</taxon>
        <taxon>Trifolieae</taxon>
        <taxon>Trifolium</taxon>
    </lineage>
</organism>
<dbReference type="EMBL" id="LXQA010128519">
    <property type="protein sequence ID" value="MCI22075.1"/>
    <property type="molecule type" value="Genomic_DNA"/>
</dbReference>
<evidence type="ECO:0000313" key="2">
    <source>
        <dbReference type="EMBL" id="MCI22075.1"/>
    </source>
</evidence>
<sequence length="34" mass="3576">VKAYSTPGTGEKAKDPIFGLTMGTSSQATGDRFR</sequence>
<protein>
    <submittedName>
        <fullName evidence="2">Uncharacterized protein</fullName>
    </submittedName>
</protein>
<name>A0A392QFK1_9FABA</name>
<reference evidence="2 3" key="1">
    <citation type="journal article" date="2018" name="Front. Plant Sci.">
        <title>Red Clover (Trifolium pratense) and Zigzag Clover (T. medium) - A Picture of Genomic Similarities and Differences.</title>
        <authorList>
            <person name="Dluhosova J."/>
            <person name="Istvanek J."/>
            <person name="Nedelnik J."/>
            <person name="Repkova J."/>
        </authorList>
    </citation>
    <scope>NUCLEOTIDE SEQUENCE [LARGE SCALE GENOMIC DNA]</scope>
    <source>
        <strain evidence="3">cv. 10/8</strain>
        <tissue evidence="2">Leaf</tissue>
    </source>
</reference>
<dbReference type="AlphaFoldDB" id="A0A392QFK1"/>
<evidence type="ECO:0000256" key="1">
    <source>
        <dbReference type="SAM" id="MobiDB-lite"/>
    </source>
</evidence>
<keyword evidence="3" id="KW-1185">Reference proteome</keyword>
<dbReference type="Proteomes" id="UP000265520">
    <property type="component" value="Unassembled WGS sequence"/>
</dbReference>
<proteinExistence type="predicted"/>
<feature type="compositionally biased region" description="Polar residues" evidence="1">
    <location>
        <begin position="22"/>
        <end position="34"/>
    </location>
</feature>